<keyword evidence="1" id="KW-0732">Signal</keyword>
<gene>
    <name evidence="2" type="ORF">NG900_09015</name>
</gene>
<protein>
    <submittedName>
        <fullName evidence="2">Uncharacterized protein</fullName>
    </submittedName>
</protein>
<dbReference type="Proteomes" id="UP001162811">
    <property type="component" value="Unassembled WGS sequence"/>
</dbReference>
<keyword evidence="3" id="KW-1185">Reference proteome</keyword>
<evidence type="ECO:0000256" key="1">
    <source>
        <dbReference type="SAM" id="SignalP"/>
    </source>
</evidence>
<sequence length="127" mass="13992">MRKLLAAAALLILGTASFAQSPPPPVHIHNPFVTGTHYRELPDLMRRAYVMGVIDGMFMSPIFAFRDLAREQMLGKCVDAMRATDVQLTAIVDRYLDARPVAWGDGMHLIVFDALAEACGSIGMPYK</sequence>
<feature type="signal peptide" evidence="1">
    <location>
        <begin position="1"/>
        <end position="19"/>
    </location>
</feature>
<reference evidence="2" key="2">
    <citation type="journal article" date="2023" name="Front. Microbiol.">
        <title>Ralstonia chuxiongensis sp. nov., Ralstonia mojiangensis sp. nov., and Ralstonia soli sp. nov., isolated from tobacco fields, are three novel species in the family Burkholderiaceae.</title>
        <authorList>
            <person name="Lu C.H."/>
            <person name="Zhang Y.Y."/>
            <person name="Jiang N."/>
            <person name="Chen W."/>
            <person name="Shao X."/>
            <person name="Zhao Z.M."/>
            <person name="Lu W.L."/>
            <person name="Hu X."/>
            <person name="Xi Y.X."/>
            <person name="Zou S.Y."/>
            <person name="Wei Q.J."/>
            <person name="Lin Z.L."/>
            <person name="Gong L."/>
            <person name="Gai X.T."/>
            <person name="Zhang L.Q."/>
            <person name="Li J.Y."/>
            <person name="Jin Y."/>
            <person name="Xia Z.Y."/>
        </authorList>
    </citation>
    <scope>NUCLEOTIDE SEQUENCE</scope>
    <source>
        <strain evidence="2">21MJYT02-11</strain>
    </source>
</reference>
<evidence type="ECO:0000313" key="2">
    <source>
        <dbReference type="EMBL" id="MCO5398334.1"/>
    </source>
</evidence>
<reference evidence="2" key="1">
    <citation type="submission" date="2022-06" db="EMBL/GenBank/DDBJ databases">
        <authorList>
            <person name="Lu C.-H."/>
        </authorList>
    </citation>
    <scope>NUCLEOTIDE SEQUENCE</scope>
    <source>
        <strain evidence="2">21MJYT02-11</strain>
    </source>
</reference>
<dbReference type="EMBL" id="JAMXHT010000003">
    <property type="protein sequence ID" value="MCO5398334.1"/>
    <property type="molecule type" value="Genomic_DNA"/>
</dbReference>
<proteinExistence type="predicted"/>
<accession>A0ABT1AJ53</accession>
<evidence type="ECO:0000313" key="3">
    <source>
        <dbReference type="Proteomes" id="UP001162811"/>
    </source>
</evidence>
<feature type="chain" id="PRO_5045366554" evidence="1">
    <location>
        <begin position="20"/>
        <end position="127"/>
    </location>
</feature>
<name>A0ABT1AJ53_9RALS</name>
<comment type="caution">
    <text evidence="2">The sequence shown here is derived from an EMBL/GenBank/DDBJ whole genome shotgun (WGS) entry which is preliminary data.</text>
</comment>
<dbReference type="RefSeq" id="WP_252679409.1">
    <property type="nucleotide sequence ID" value="NZ_JAMXHT010000003.1"/>
</dbReference>
<organism evidence="2 3">
    <name type="scientific">Ralstonia soli</name>
    <dbReference type="NCBI Taxonomy" id="2953896"/>
    <lineage>
        <taxon>Bacteria</taxon>
        <taxon>Pseudomonadati</taxon>
        <taxon>Pseudomonadota</taxon>
        <taxon>Betaproteobacteria</taxon>
        <taxon>Burkholderiales</taxon>
        <taxon>Burkholderiaceae</taxon>
        <taxon>Ralstonia</taxon>
    </lineage>
</organism>